<dbReference type="GO" id="GO:0005506">
    <property type="term" value="F:iron ion binding"/>
    <property type="evidence" value="ECO:0007669"/>
    <property type="project" value="UniProtKB-UniRule"/>
</dbReference>
<organism evidence="17 18">
    <name type="scientific">Coraliomargarita akajimensis (strain DSM 45221 / IAM 15411 / JCM 23193 / KCTC 12865 / 04OKA010-24)</name>
    <dbReference type="NCBI Taxonomy" id="583355"/>
    <lineage>
        <taxon>Bacteria</taxon>
        <taxon>Pseudomonadati</taxon>
        <taxon>Verrucomicrobiota</taxon>
        <taxon>Opitutia</taxon>
        <taxon>Puniceicoccales</taxon>
        <taxon>Coraliomargaritaceae</taxon>
        <taxon>Coraliomargarita</taxon>
    </lineage>
</organism>
<name>D5EPQ2_CORAD</name>
<dbReference type="GO" id="GO:0051537">
    <property type="term" value="F:2 iron, 2 sulfur cluster binding"/>
    <property type="evidence" value="ECO:0007669"/>
    <property type="project" value="UniProtKB-KW"/>
</dbReference>
<dbReference type="SFLD" id="SFLDG01060">
    <property type="entry name" value="BATS_domain_containing"/>
    <property type="match status" value="1"/>
</dbReference>
<dbReference type="PIRSF" id="PIRSF001619">
    <property type="entry name" value="Biotin_synth"/>
    <property type="match status" value="1"/>
</dbReference>
<comment type="subunit">
    <text evidence="13">Homodimer.</text>
</comment>
<comment type="cofactor">
    <cofactor evidence="14">
        <name>[2Fe-2S] cluster</name>
        <dbReference type="ChEBI" id="CHEBI:190135"/>
    </cofactor>
    <text evidence="14">Binds 1 [2Fe-2S] cluster. The cluster is coordinated with 3 cysteines and 1 arginine.</text>
</comment>
<evidence type="ECO:0000256" key="5">
    <source>
        <dbReference type="ARBA" id="ARBA00022679"/>
    </source>
</evidence>
<evidence type="ECO:0000256" key="12">
    <source>
        <dbReference type="ARBA" id="ARBA00051157"/>
    </source>
</evidence>
<dbReference type="SFLD" id="SFLDG01278">
    <property type="entry name" value="biotin_synthase_like"/>
    <property type="match status" value="1"/>
</dbReference>
<gene>
    <name evidence="13" type="primary">bioB</name>
    <name evidence="17" type="ordered locus">Caka_0765</name>
</gene>
<feature type="binding site" evidence="13 14">
    <location>
        <position position="49"/>
    </location>
    <ligand>
        <name>[4Fe-4S] cluster</name>
        <dbReference type="ChEBI" id="CHEBI:49883"/>
        <note>4Fe-4S-S-AdoMet</note>
    </ligand>
</feature>
<protein>
    <recommendedName>
        <fullName evidence="3 13">Biotin synthase</fullName>
        <ecNumber evidence="3 13">2.8.1.6</ecNumber>
    </recommendedName>
</protein>
<evidence type="ECO:0000256" key="14">
    <source>
        <dbReference type="PIRSR" id="PIRSR001619-1"/>
    </source>
</evidence>
<keyword evidence="7 13" id="KW-0001">2Fe-2S</keyword>
<feature type="binding site" evidence="13 14">
    <location>
        <position position="125"/>
    </location>
    <ligand>
        <name>[2Fe-2S] cluster</name>
        <dbReference type="ChEBI" id="CHEBI:190135"/>
    </ligand>
</feature>
<dbReference type="KEGG" id="caa:Caka_0765"/>
<keyword evidence="10 13" id="KW-0408">Iron</keyword>
<evidence type="ECO:0000256" key="4">
    <source>
        <dbReference type="ARBA" id="ARBA00022485"/>
    </source>
</evidence>
<evidence type="ECO:0000256" key="11">
    <source>
        <dbReference type="ARBA" id="ARBA00023014"/>
    </source>
</evidence>
<feature type="binding site" evidence="13 14">
    <location>
        <position position="53"/>
    </location>
    <ligand>
        <name>[4Fe-4S] cluster</name>
        <dbReference type="ChEBI" id="CHEBI:49883"/>
        <note>4Fe-4S-S-AdoMet</note>
    </ligand>
</feature>
<proteinExistence type="inferred from homology"/>
<accession>D5EPQ2</accession>
<keyword evidence="8 13" id="KW-0479">Metal-binding</keyword>
<dbReference type="EMBL" id="CP001998">
    <property type="protein sequence ID" value="ADE53789.1"/>
    <property type="molecule type" value="Genomic_DNA"/>
</dbReference>
<evidence type="ECO:0000256" key="3">
    <source>
        <dbReference type="ARBA" id="ARBA00012236"/>
    </source>
</evidence>
<dbReference type="InterPro" id="IPR024177">
    <property type="entry name" value="Biotin_synthase"/>
</dbReference>
<reference evidence="17 18" key="1">
    <citation type="journal article" date="2010" name="Stand. Genomic Sci.">
        <title>Complete genome sequence of Coraliomargarita akajimensis type strain (04OKA010-24).</title>
        <authorList>
            <person name="Mavromatis K."/>
            <person name="Abt B."/>
            <person name="Brambilla E."/>
            <person name="Lapidus A."/>
            <person name="Copeland A."/>
            <person name="Deshpande S."/>
            <person name="Nolan M."/>
            <person name="Lucas S."/>
            <person name="Tice H."/>
            <person name="Cheng J.F."/>
            <person name="Han C."/>
            <person name="Detter J.C."/>
            <person name="Woyke T."/>
            <person name="Goodwin L."/>
            <person name="Pitluck S."/>
            <person name="Held B."/>
            <person name="Brettin T."/>
            <person name="Tapia R."/>
            <person name="Ivanova N."/>
            <person name="Mikhailova N."/>
            <person name="Pati A."/>
            <person name="Liolios K."/>
            <person name="Chen A."/>
            <person name="Palaniappan K."/>
            <person name="Land M."/>
            <person name="Hauser L."/>
            <person name="Chang Y.J."/>
            <person name="Jeffries C.D."/>
            <person name="Rohde M."/>
            <person name="Goker M."/>
            <person name="Bristow J."/>
            <person name="Eisen J.A."/>
            <person name="Markowitz V."/>
            <person name="Hugenholtz P."/>
            <person name="Klenk H.P."/>
            <person name="Kyrpides N.C."/>
        </authorList>
    </citation>
    <scope>NUCLEOTIDE SEQUENCE [LARGE SCALE GENOMIC DNA]</scope>
    <source>
        <strain evidence="18">DSM 45221 / IAM 15411 / JCM 23193 / KCTC 12865</strain>
    </source>
</reference>
<dbReference type="GO" id="GO:0009102">
    <property type="term" value="P:biotin biosynthetic process"/>
    <property type="evidence" value="ECO:0007669"/>
    <property type="project" value="UniProtKB-UniRule"/>
</dbReference>
<feature type="region of interest" description="Disordered" evidence="15">
    <location>
        <begin position="311"/>
        <end position="337"/>
    </location>
</feature>
<evidence type="ECO:0000256" key="2">
    <source>
        <dbReference type="ARBA" id="ARBA00010765"/>
    </source>
</evidence>
<keyword evidence="18" id="KW-1185">Reference proteome</keyword>
<dbReference type="STRING" id="583355.Caka_0765"/>
<evidence type="ECO:0000256" key="7">
    <source>
        <dbReference type="ARBA" id="ARBA00022714"/>
    </source>
</evidence>
<comment type="function">
    <text evidence="13">Catalyzes the conversion of dethiobiotin (DTB) to biotin by the insertion of a sulfur atom into dethiobiotin via a radical-based mechanism.</text>
</comment>
<dbReference type="InterPro" id="IPR010722">
    <property type="entry name" value="BATS_dom"/>
</dbReference>
<dbReference type="Gene3D" id="3.20.20.70">
    <property type="entry name" value="Aldolase class I"/>
    <property type="match status" value="1"/>
</dbReference>
<comment type="cofactor">
    <cofactor evidence="13 14">
        <name>[4Fe-4S] cluster</name>
        <dbReference type="ChEBI" id="CHEBI:49883"/>
    </cofactor>
    <text evidence="13 14">Binds 1 [4Fe-4S] cluster. The cluster is coordinated with 3 cysteines and an exchangeable S-adenosyl-L-methionine.</text>
</comment>
<dbReference type="SMART" id="SM00729">
    <property type="entry name" value="Elp3"/>
    <property type="match status" value="1"/>
</dbReference>
<dbReference type="NCBIfam" id="TIGR00433">
    <property type="entry name" value="bioB"/>
    <property type="match status" value="1"/>
</dbReference>
<sequence length="337" mass="36955">MAVTLESAQAIYELPLTTLIFRAQQAHHEFQDPAGVQLSMLQSIKTGACSEDCKYCAQSSRYTTFVDREPLMDPAEVRVAAIKAKASGASRFCMGAAWRGVSNERQFKSVLESVRIVDELKMEVCCTLGLVTEEQAKRLKDAGMTVYNHNLDTSREYYSEVISTRSYDDRLETIANVRKAGLEVCSGGIVGMGESDDDRLKLLVELANLEPQPESVPINALVAVEGTPMCDQTPVDPIEFVRLIATARILMPRSTVRLSAGRTSMSEETQALCFLAGANSIFIGNKLLTTANPEASDDEKMLERFGLHPLDPAVAREKQGRRPVQKAEVSAEATASR</sequence>
<feature type="binding site" evidence="13 14">
    <location>
        <position position="185"/>
    </location>
    <ligand>
        <name>[2Fe-2S] cluster</name>
        <dbReference type="ChEBI" id="CHEBI:190135"/>
    </ligand>
</feature>
<dbReference type="EC" id="2.8.1.6" evidence="3 13"/>
<evidence type="ECO:0000256" key="10">
    <source>
        <dbReference type="ARBA" id="ARBA00023004"/>
    </source>
</evidence>
<dbReference type="InterPro" id="IPR013785">
    <property type="entry name" value="Aldolase_TIM"/>
</dbReference>
<comment type="cofactor">
    <cofactor evidence="13">
        <name>[2Fe-2S] cluster</name>
        <dbReference type="ChEBI" id="CHEBI:190135"/>
    </cofactor>
    <text evidence="13">Binds 1 [2Fe-2S] cluster. The cluster is coordinated with 3 cysteines and 1 arginine.</text>
</comment>
<feature type="binding site" evidence="13 14">
    <location>
        <position position="257"/>
    </location>
    <ligand>
        <name>[2Fe-2S] cluster</name>
        <dbReference type="ChEBI" id="CHEBI:190135"/>
    </ligand>
</feature>
<dbReference type="Pfam" id="PF06968">
    <property type="entry name" value="BATS"/>
    <property type="match status" value="1"/>
</dbReference>
<keyword evidence="9 13" id="KW-0093">Biotin biosynthesis</keyword>
<evidence type="ECO:0000313" key="18">
    <source>
        <dbReference type="Proteomes" id="UP000000925"/>
    </source>
</evidence>
<comment type="similarity">
    <text evidence="2 13">Belongs to the radical SAM superfamily. Biotin synthase family.</text>
</comment>
<evidence type="ECO:0000256" key="15">
    <source>
        <dbReference type="SAM" id="MobiDB-lite"/>
    </source>
</evidence>
<dbReference type="SMART" id="SM00876">
    <property type="entry name" value="BATS"/>
    <property type="match status" value="1"/>
</dbReference>
<comment type="catalytic activity">
    <reaction evidence="12 13">
        <text>(4R,5S)-dethiobiotin + (sulfur carrier)-SH + 2 reduced [2Fe-2S]-[ferredoxin] + 2 S-adenosyl-L-methionine = (sulfur carrier)-H + biotin + 2 5'-deoxyadenosine + 2 L-methionine + 2 oxidized [2Fe-2S]-[ferredoxin]</text>
        <dbReference type="Rhea" id="RHEA:22060"/>
        <dbReference type="Rhea" id="RHEA-COMP:10000"/>
        <dbReference type="Rhea" id="RHEA-COMP:10001"/>
        <dbReference type="Rhea" id="RHEA-COMP:14737"/>
        <dbReference type="Rhea" id="RHEA-COMP:14739"/>
        <dbReference type="ChEBI" id="CHEBI:17319"/>
        <dbReference type="ChEBI" id="CHEBI:29917"/>
        <dbReference type="ChEBI" id="CHEBI:33737"/>
        <dbReference type="ChEBI" id="CHEBI:33738"/>
        <dbReference type="ChEBI" id="CHEBI:57586"/>
        <dbReference type="ChEBI" id="CHEBI:57844"/>
        <dbReference type="ChEBI" id="CHEBI:59789"/>
        <dbReference type="ChEBI" id="CHEBI:64428"/>
        <dbReference type="ChEBI" id="CHEBI:149473"/>
        <dbReference type="EC" id="2.8.1.6"/>
    </reaction>
</comment>
<dbReference type="Proteomes" id="UP000000925">
    <property type="component" value="Chromosome"/>
</dbReference>
<dbReference type="AlphaFoldDB" id="D5EPQ2"/>
<dbReference type="InterPro" id="IPR007197">
    <property type="entry name" value="rSAM"/>
</dbReference>
<evidence type="ECO:0000256" key="9">
    <source>
        <dbReference type="ARBA" id="ARBA00022756"/>
    </source>
</evidence>
<dbReference type="PROSITE" id="PS51918">
    <property type="entry name" value="RADICAL_SAM"/>
    <property type="match status" value="1"/>
</dbReference>
<dbReference type="UniPathway" id="UPA00078">
    <property type="reaction ID" value="UER00162"/>
</dbReference>
<feature type="binding site" evidence="13 14">
    <location>
        <position position="93"/>
    </location>
    <ligand>
        <name>[2Fe-2S] cluster</name>
        <dbReference type="ChEBI" id="CHEBI:190135"/>
    </ligand>
</feature>
<feature type="domain" description="Radical SAM core" evidence="16">
    <location>
        <begin position="34"/>
        <end position="262"/>
    </location>
</feature>
<evidence type="ECO:0000256" key="6">
    <source>
        <dbReference type="ARBA" id="ARBA00022691"/>
    </source>
</evidence>
<evidence type="ECO:0000256" key="8">
    <source>
        <dbReference type="ARBA" id="ARBA00022723"/>
    </source>
</evidence>
<dbReference type="InterPro" id="IPR002684">
    <property type="entry name" value="Biotin_synth/BioAB"/>
</dbReference>
<keyword evidence="6 13" id="KW-0949">S-adenosyl-L-methionine</keyword>
<dbReference type="eggNOG" id="COG0502">
    <property type="taxonomic scope" value="Bacteria"/>
</dbReference>
<dbReference type="SFLD" id="SFLDS00029">
    <property type="entry name" value="Radical_SAM"/>
    <property type="match status" value="1"/>
</dbReference>
<dbReference type="GO" id="GO:0051539">
    <property type="term" value="F:4 iron, 4 sulfur cluster binding"/>
    <property type="evidence" value="ECO:0007669"/>
    <property type="project" value="UniProtKB-KW"/>
</dbReference>
<keyword evidence="5 13" id="KW-0808">Transferase</keyword>
<keyword evidence="11 13" id="KW-0411">Iron-sulfur</keyword>
<dbReference type="GO" id="GO:0004076">
    <property type="term" value="F:biotin synthase activity"/>
    <property type="evidence" value="ECO:0007669"/>
    <property type="project" value="UniProtKB-UniRule"/>
</dbReference>
<dbReference type="CDD" id="cd01335">
    <property type="entry name" value="Radical_SAM"/>
    <property type="match status" value="1"/>
</dbReference>
<dbReference type="HAMAP" id="MF_01694">
    <property type="entry name" value="BioB"/>
    <property type="match status" value="1"/>
</dbReference>
<dbReference type="HOGENOM" id="CLU_033172_1_2_0"/>
<dbReference type="InterPro" id="IPR006638">
    <property type="entry name" value="Elp3/MiaA/NifB-like_rSAM"/>
</dbReference>
<dbReference type="Pfam" id="PF04055">
    <property type="entry name" value="Radical_SAM"/>
    <property type="match status" value="1"/>
</dbReference>
<dbReference type="SUPFAM" id="SSF102114">
    <property type="entry name" value="Radical SAM enzymes"/>
    <property type="match status" value="1"/>
</dbReference>
<dbReference type="OrthoDB" id="9786826at2"/>
<keyword evidence="4 13" id="KW-0004">4Fe-4S</keyword>
<evidence type="ECO:0000256" key="13">
    <source>
        <dbReference type="HAMAP-Rule" id="MF_01694"/>
    </source>
</evidence>
<dbReference type="SFLD" id="SFLDF00272">
    <property type="entry name" value="biotin_synthase"/>
    <property type="match status" value="1"/>
</dbReference>
<comment type="pathway">
    <text evidence="1 13">Cofactor biosynthesis; biotin biosynthesis; biotin from 7,8-diaminononanoate: step 2/2.</text>
</comment>
<dbReference type="RefSeq" id="WP_013042513.1">
    <property type="nucleotide sequence ID" value="NC_014008.1"/>
</dbReference>
<evidence type="ECO:0000256" key="1">
    <source>
        <dbReference type="ARBA" id="ARBA00004942"/>
    </source>
</evidence>
<dbReference type="InterPro" id="IPR058240">
    <property type="entry name" value="rSAM_sf"/>
</dbReference>
<evidence type="ECO:0000313" key="17">
    <source>
        <dbReference type="EMBL" id="ADE53789.1"/>
    </source>
</evidence>
<feature type="binding site" evidence="13 14">
    <location>
        <position position="56"/>
    </location>
    <ligand>
        <name>[4Fe-4S] cluster</name>
        <dbReference type="ChEBI" id="CHEBI:49883"/>
        <note>4Fe-4S-S-AdoMet</note>
    </ligand>
</feature>
<dbReference type="PANTHER" id="PTHR22976:SF2">
    <property type="entry name" value="BIOTIN SYNTHASE, MITOCHONDRIAL"/>
    <property type="match status" value="1"/>
</dbReference>
<evidence type="ECO:0000259" key="16">
    <source>
        <dbReference type="PROSITE" id="PS51918"/>
    </source>
</evidence>
<dbReference type="PANTHER" id="PTHR22976">
    <property type="entry name" value="BIOTIN SYNTHASE"/>
    <property type="match status" value="1"/>
</dbReference>